<accession>A0A285HD81</accession>
<feature type="transmembrane region" description="Helical" evidence="1">
    <location>
        <begin position="147"/>
        <end position="173"/>
    </location>
</feature>
<proteinExistence type="predicted"/>
<sequence>MAGSNVAWTAALLSWVLAVPLWYVSRFLVSVAHEGGHALLAVLLFRPLKSVRLVGAGGSAAVAVEKTPWLLAIIVLLAGYLGPSMFGLAGAWMLLHEHTEGVLWGSLAFLVLMLITVRGFFGWLLVPGLIVLVWMMATKVEGPVQELYTYMWVWLLLIGGVQRMLVLVAQRTYAVEGNEVGVLREKTLVPSEIWAFLFLLGTIAALVYGGALLLRNA</sequence>
<feature type="transmembrane region" description="Helical" evidence="1">
    <location>
        <begin position="193"/>
        <end position="214"/>
    </location>
</feature>
<evidence type="ECO:0000313" key="2">
    <source>
        <dbReference type="EMBL" id="SNY33614.1"/>
    </source>
</evidence>
<dbReference type="EMBL" id="OBDY01000004">
    <property type="protein sequence ID" value="SNY33614.1"/>
    <property type="molecule type" value="Genomic_DNA"/>
</dbReference>
<keyword evidence="1" id="KW-0812">Transmembrane</keyword>
<reference evidence="2 3" key="1">
    <citation type="submission" date="2017-09" db="EMBL/GenBank/DDBJ databases">
        <authorList>
            <person name="Ehlers B."/>
            <person name="Leendertz F.H."/>
        </authorList>
    </citation>
    <scope>NUCLEOTIDE SEQUENCE [LARGE SCALE GENOMIC DNA]</scope>
    <source>
        <strain evidence="2 3">CGMCC 4.6857</strain>
    </source>
</reference>
<organism evidence="2 3">
    <name type="scientific">Paractinoplanes atraurantiacus</name>
    <dbReference type="NCBI Taxonomy" id="1036182"/>
    <lineage>
        <taxon>Bacteria</taxon>
        <taxon>Bacillati</taxon>
        <taxon>Actinomycetota</taxon>
        <taxon>Actinomycetes</taxon>
        <taxon>Micromonosporales</taxon>
        <taxon>Micromonosporaceae</taxon>
        <taxon>Paractinoplanes</taxon>
    </lineage>
</organism>
<dbReference type="Proteomes" id="UP000219612">
    <property type="component" value="Unassembled WGS sequence"/>
</dbReference>
<name>A0A285HD81_9ACTN</name>
<gene>
    <name evidence="2" type="ORF">SAMN05421748_104163</name>
</gene>
<feature type="transmembrane region" description="Helical" evidence="1">
    <location>
        <begin position="69"/>
        <end position="95"/>
    </location>
</feature>
<dbReference type="Pfam" id="PF13398">
    <property type="entry name" value="Peptidase_M50B"/>
    <property type="match status" value="1"/>
</dbReference>
<evidence type="ECO:0000313" key="3">
    <source>
        <dbReference type="Proteomes" id="UP000219612"/>
    </source>
</evidence>
<dbReference type="AlphaFoldDB" id="A0A285HD81"/>
<dbReference type="OrthoDB" id="3291150at2"/>
<dbReference type="RefSeq" id="WP_097320060.1">
    <property type="nucleotide sequence ID" value="NZ_OBDY01000004.1"/>
</dbReference>
<dbReference type="InterPro" id="IPR049500">
    <property type="entry name" value="Peptidase_M50B-like"/>
</dbReference>
<feature type="transmembrane region" description="Helical" evidence="1">
    <location>
        <begin position="107"/>
        <end position="135"/>
    </location>
</feature>
<keyword evidence="1" id="KW-1133">Transmembrane helix</keyword>
<protein>
    <submittedName>
        <fullName evidence="2">Peptidase M50B-like</fullName>
    </submittedName>
</protein>
<evidence type="ECO:0000256" key="1">
    <source>
        <dbReference type="SAM" id="Phobius"/>
    </source>
</evidence>
<keyword evidence="1" id="KW-0472">Membrane</keyword>
<keyword evidence="3" id="KW-1185">Reference proteome</keyword>